<dbReference type="HOGENOM" id="CLU_1784355_0_0_11"/>
<gene>
    <name evidence="1" type="ordered locus">Ksed_05910</name>
</gene>
<evidence type="ECO:0000313" key="2">
    <source>
        <dbReference type="Proteomes" id="UP000006666"/>
    </source>
</evidence>
<dbReference type="STRING" id="478801.Ksed_05910"/>
<protein>
    <recommendedName>
        <fullName evidence="3">Lipoprotein</fullName>
    </recommendedName>
</protein>
<sequence length="145" mass="14869">MTTTTRLLTIGLAATGVIGLAGCDGLLGALQPSSVQVSDGMVVYTNPPNHAEGEPLIIGELTWDADHACWYTVGADGSEATTVYPEGTTSTPGEQITFAGGEVVRAGEELAVGGTGWTPGEDEGFTPDMRCGERELHFSAGTGPL</sequence>
<dbReference type="AlphaFoldDB" id="C7NLB5"/>
<dbReference type="KEGG" id="kse:Ksed_05910"/>
<accession>C7NLB5</accession>
<keyword evidence="2" id="KW-1185">Reference proteome</keyword>
<evidence type="ECO:0000313" key="1">
    <source>
        <dbReference type="EMBL" id="ACV05657.1"/>
    </source>
</evidence>
<organism evidence="1 2">
    <name type="scientific">Kytococcus sedentarius (strain ATCC 14392 / DSM 20547 / JCM 11482 / CCUG 33030 / NBRC 15357 / NCTC 11040 / CCM 314 / 541)</name>
    <name type="common">Micrococcus sedentarius</name>
    <dbReference type="NCBI Taxonomy" id="478801"/>
    <lineage>
        <taxon>Bacteria</taxon>
        <taxon>Bacillati</taxon>
        <taxon>Actinomycetota</taxon>
        <taxon>Actinomycetes</taxon>
        <taxon>Micrococcales</taxon>
        <taxon>Kytococcaceae</taxon>
        <taxon>Kytococcus</taxon>
    </lineage>
</organism>
<dbReference type="EMBL" id="CP001686">
    <property type="protein sequence ID" value="ACV05657.1"/>
    <property type="molecule type" value="Genomic_DNA"/>
</dbReference>
<name>C7NLB5_KYTSD</name>
<dbReference type="PROSITE" id="PS51257">
    <property type="entry name" value="PROKAR_LIPOPROTEIN"/>
    <property type="match status" value="1"/>
</dbReference>
<evidence type="ECO:0008006" key="3">
    <source>
        <dbReference type="Google" id="ProtNLM"/>
    </source>
</evidence>
<dbReference type="RefSeq" id="WP_012802075.1">
    <property type="nucleotide sequence ID" value="NC_013169.1"/>
</dbReference>
<dbReference type="Proteomes" id="UP000006666">
    <property type="component" value="Chromosome"/>
</dbReference>
<reference evidence="1 2" key="1">
    <citation type="journal article" date="2009" name="Stand. Genomic Sci.">
        <title>Complete genome sequence of Kytococcus sedentarius type strain (541).</title>
        <authorList>
            <person name="Sims D."/>
            <person name="Brettin T."/>
            <person name="Detter J.C."/>
            <person name="Han C."/>
            <person name="Lapidus A."/>
            <person name="Copeland A."/>
            <person name="Glavina Del Rio T."/>
            <person name="Nolan M."/>
            <person name="Chen F."/>
            <person name="Lucas S."/>
            <person name="Tice H."/>
            <person name="Cheng J.F."/>
            <person name="Bruce D."/>
            <person name="Goodwin L."/>
            <person name="Pitluck S."/>
            <person name="Ovchinnikova G."/>
            <person name="Pati A."/>
            <person name="Ivanova N."/>
            <person name="Mavrommatis K."/>
            <person name="Chen A."/>
            <person name="Palaniappan K."/>
            <person name="D'haeseleer P."/>
            <person name="Chain P."/>
            <person name="Bristow J."/>
            <person name="Eisen J.A."/>
            <person name="Markowitz V."/>
            <person name="Hugenholtz P."/>
            <person name="Schneider S."/>
            <person name="Goker M."/>
            <person name="Pukall R."/>
            <person name="Kyrpides N.C."/>
            <person name="Klenk H.P."/>
        </authorList>
    </citation>
    <scope>NUCLEOTIDE SEQUENCE [LARGE SCALE GENOMIC DNA]</scope>
    <source>
        <strain evidence="2">ATCC 14392 / DSM 20547 / JCM 11482 / CCUG 33030 / NBRC 15357 / NCTC 11040 / CCM 314 / 541</strain>
    </source>
</reference>
<proteinExistence type="predicted"/>